<gene>
    <name evidence="4" type="ORF">FPZ45_09410</name>
</gene>
<dbReference type="Pfam" id="PF00440">
    <property type="entry name" value="TetR_N"/>
    <property type="match status" value="1"/>
</dbReference>
<dbReference type="Gene3D" id="1.10.357.10">
    <property type="entry name" value="Tetracycline Repressor, domain 2"/>
    <property type="match status" value="1"/>
</dbReference>
<evidence type="ECO:0000256" key="2">
    <source>
        <dbReference type="PROSITE-ProRule" id="PRU00335"/>
    </source>
</evidence>
<dbReference type="EMBL" id="VNJJ01000004">
    <property type="protein sequence ID" value="TVY01346.1"/>
    <property type="molecule type" value="Genomic_DNA"/>
</dbReference>
<dbReference type="PRINTS" id="PR00455">
    <property type="entry name" value="HTHTETR"/>
</dbReference>
<feature type="DNA-binding region" description="H-T-H motif" evidence="2">
    <location>
        <begin position="34"/>
        <end position="53"/>
    </location>
</feature>
<dbReference type="GO" id="GO:0000976">
    <property type="term" value="F:transcription cis-regulatory region binding"/>
    <property type="evidence" value="ECO:0007669"/>
    <property type="project" value="TreeGrafter"/>
</dbReference>
<comment type="caution">
    <text evidence="4">The sequence shown here is derived from an EMBL/GenBank/DDBJ whole genome shotgun (WGS) entry which is preliminary data.</text>
</comment>
<organism evidence="4 5">
    <name type="scientific">Cohnella terricola</name>
    <dbReference type="NCBI Taxonomy" id="1289167"/>
    <lineage>
        <taxon>Bacteria</taxon>
        <taxon>Bacillati</taxon>
        <taxon>Bacillota</taxon>
        <taxon>Bacilli</taxon>
        <taxon>Bacillales</taxon>
        <taxon>Paenibacillaceae</taxon>
        <taxon>Cohnella</taxon>
    </lineage>
</organism>
<dbReference type="RefSeq" id="WP_144700577.1">
    <property type="nucleotide sequence ID" value="NZ_VNJJ01000004.1"/>
</dbReference>
<keyword evidence="5" id="KW-1185">Reference proteome</keyword>
<dbReference type="OrthoDB" id="1679733at2"/>
<proteinExistence type="predicted"/>
<keyword evidence="1 2" id="KW-0238">DNA-binding</keyword>
<name>A0A559JNA4_9BACL</name>
<dbReference type="InterPro" id="IPR050109">
    <property type="entry name" value="HTH-type_TetR-like_transc_reg"/>
</dbReference>
<accession>A0A559JNA4</accession>
<evidence type="ECO:0000259" key="3">
    <source>
        <dbReference type="PROSITE" id="PS50977"/>
    </source>
</evidence>
<sequence>MSVRRERRDALENRQLILQTAHELFNEYGVQPVSMHQIAKTAGIGQATLYRKYAHKGDLCLDMLHDYGIKLMNEINDYLVRNRDNPASERLSGIVGFWIDAIEDKAELLIESESKMKCENDRGNFFQSPMYRFSKEKMSELLAEIVGDNQQPSFDPDIAAHAIICSLSPGGYFHIKQEKGYTTEQIKEHYSRMCKFSPQ</sequence>
<evidence type="ECO:0000256" key="1">
    <source>
        <dbReference type="ARBA" id="ARBA00023125"/>
    </source>
</evidence>
<reference evidence="4 5" key="1">
    <citation type="submission" date="2019-07" db="EMBL/GenBank/DDBJ databases">
        <authorList>
            <person name="Kim J."/>
        </authorList>
    </citation>
    <scope>NUCLEOTIDE SEQUENCE [LARGE SCALE GENOMIC DNA]</scope>
    <source>
        <strain evidence="4 5">G13</strain>
    </source>
</reference>
<protein>
    <submittedName>
        <fullName evidence="4">TetR/AcrR family transcriptional regulator</fullName>
    </submittedName>
</protein>
<dbReference type="InterPro" id="IPR001647">
    <property type="entry name" value="HTH_TetR"/>
</dbReference>
<dbReference type="AlphaFoldDB" id="A0A559JNA4"/>
<dbReference type="Proteomes" id="UP000316330">
    <property type="component" value="Unassembled WGS sequence"/>
</dbReference>
<dbReference type="SUPFAM" id="SSF46689">
    <property type="entry name" value="Homeodomain-like"/>
    <property type="match status" value="1"/>
</dbReference>
<dbReference type="GO" id="GO:0003700">
    <property type="term" value="F:DNA-binding transcription factor activity"/>
    <property type="evidence" value="ECO:0007669"/>
    <property type="project" value="TreeGrafter"/>
</dbReference>
<evidence type="ECO:0000313" key="4">
    <source>
        <dbReference type="EMBL" id="TVY01346.1"/>
    </source>
</evidence>
<evidence type="ECO:0000313" key="5">
    <source>
        <dbReference type="Proteomes" id="UP000316330"/>
    </source>
</evidence>
<dbReference type="PANTHER" id="PTHR30055">
    <property type="entry name" value="HTH-TYPE TRANSCRIPTIONAL REGULATOR RUTR"/>
    <property type="match status" value="1"/>
</dbReference>
<dbReference type="PANTHER" id="PTHR30055:SF226">
    <property type="entry name" value="HTH-TYPE TRANSCRIPTIONAL REGULATOR PKSA"/>
    <property type="match status" value="1"/>
</dbReference>
<dbReference type="PROSITE" id="PS50977">
    <property type="entry name" value="HTH_TETR_2"/>
    <property type="match status" value="1"/>
</dbReference>
<dbReference type="InterPro" id="IPR009057">
    <property type="entry name" value="Homeodomain-like_sf"/>
</dbReference>
<feature type="domain" description="HTH tetR-type" evidence="3">
    <location>
        <begin position="11"/>
        <end position="71"/>
    </location>
</feature>